<organism evidence="5 6">
    <name type="scientific">Balneicella halophila</name>
    <dbReference type="NCBI Taxonomy" id="1537566"/>
    <lineage>
        <taxon>Bacteria</taxon>
        <taxon>Pseudomonadati</taxon>
        <taxon>Bacteroidota</taxon>
        <taxon>Bacteroidia</taxon>
        <taxon>Bacteroidales</taxon>
        <taxon>Balneicellaceae</taxon>
        <taxon>Balneicella</taxon>
    </lineage>
</organism>
<sequence length="259" mass="30515">MIKLNQIATRAPEGYDKRKIKARTELLLNEISDLQIKMNAAKESGLLIILQGLDASGKDGVIRNIFSKVSPFGVSLKAFGPPTEEEYSYDFLWRVHKEVPAKGMIKIFNRSHYEDILVPGIEGYINKDVIEKRFEHINAFERLLDESNTKILKFYLHVSKEKQRTRLLERLQIRRKHYKHHDSDWTTREKFEQYQALYERIINECNVVPWHVIPSDQNWIKTYEVAKVILRALKDMDLVWPELNSNLFTPGKIDYDKLK</sequence>
<gene>
    <name evidence="5" type="ORF">C7377_1145</name>
</gene>
<dbReference type="AlphaFoldDB" id="A0A7L4UPL8"/>
<dbReference type="RefSeq" id="WP_116496381.1">
    <property type="nucleotide sequence ID" value="NZ_QENZ01000004.1"/>
</dbReference>
<dbReference type="SUPFAM" id="SSF52540">
    <property type="entry name" value="P-loop containing nucleoside triphosphate hydrolases"/>
    <property type="match status" value="1"/>
</dbReference>
<evidence type="ECO:0000259" key="4">
    <source>
        <dbReference type="Pfam" id="PF03976"/>
    </source>
</evidence>
<evidence type="ECO:0000256" key="3">
    <source>
        <dbReference type="ARBA" id="ARBA00022777"/>
    </source>
</evidence>
<evidence type="ECO:0000256" key="2">
    <source>
        <dbReference type="ARBA" id="ARBA00022679"/>
    </source>
</evidence>
<dbReference type="Proteomes" id="UP000251835">
    <property type="component" value="Unassembled WGS sequence"/>
</dbReference>
<dbReference type="NCBIfam" id="TIGR03709">
    <property type="entry name" value="PPK2_rel_1"/>
    <property type="match status" value="1"/>
</dbReference>
<keyword evidence="6" id="KW-1185">Reference proteome</keyword>
<keyword evidence="2 5" id="KW-0808">Transferase</keyword>
<protein>
    <submittedName>
        <fullName evidence="5">Polyphosphate:AMP phosphotransferase</fullName>
    </submittedName>
</protein>
<feature type="domain" description="Polyphosphate kinase-2-related" evidence="4">
    <location>
        <begin position="16"/>
        <end position="237"/>
    </location>
</feature>
<evidence type="ECO:0000256" key="1">
    <source>
        <dbReference type="ARBA" id="ARBA00009924"/>
    </source>
</evidence>
<evidence type="ECO:0000313" key="5">
    <source>
        <dbReference type="EMBL" id="PVX50827.1"/>
    </source>
</evidence>
<dbReference type="PIRSF" id="PIRSF028756">
    <property type="entry name" value="PPK2_prd"/>
    <property type="match status" value="1"/>
</dbReference>
<dbReference type="OrthoDB" id="9775224at2"/>
<dbReference type="Pfam" id="PF03976">
    <property type="entry name" value="PPK2"/>
    <property type="match status" value="1"/>
</dbReference>
<evidence type="ECO:0000313" key="6">
    <source>
        <dbReference type="Proteomes" id="UP000251835"/>
    </source>
</evidence>
<comment type="similarity">
    <text evidence="1">Belongs to the polyphosphate kinase 2 (PPK2) family. Class I subfamily.</text>
</comment>
<dbReference type="GO" id="GO:0006797">
    <property type="term" value="P:polyphosphate metabolic process"/>
    <property type="evidence" value="ECO:0007669"/>
    <property type="project" value="InterPro"/>
</dbReference>
<name>A0A7L4UPL8_BALHA</name>
<reference evidence="5 6" key="1">
    <citation type="submission" date="2018-05" db="EMBL/GenBank/DDBJ databases">
        <title>Genomic Encyclopedia of Type Strains, Phase IV (KMG-IV): sequencing the most valuable type-strain genomes for metagenomic binning, comparative biology and taxonomic classification.</title>
        <authorList>
            <person name="Goeker M."/>
        </authorList>
    </citation>
    <scope>NUCLEOTIDE SEQUENCE [LARGE SCALE GENOMIC DNA]</scope>
    <source>
        <strain evidence="5 6">DSM 28579</strain>
    </source>
</reference>
<comment type="caution">
    <text evidence="5">The sequence shown here is derived from an EMBL/GenBank/DDBJ whole genome shotgun (WGS) entry which is preliminary data.</text>
</comment>
<dbReference type="GO" id="GO:0008976">
    <property type="term" value="F:polyphosphate kinase activity"/>
    <property type="evidence" value="ECO:0007669"/>
    <property type="project" value="InterPro"/>
</dbReference>
<dbReference type="PANTHER" id="PTHR34383:SF3">
    <property type="entry name" value="POLYPHOSPHATE:AMP PHOSPHOTRANSFERASE"/>
    <property type="match status" value="1"/>
</dbReference>
<dbReference type="InterPro" id="IPR022488">
    <property type="entry name" value="PPK2-related"/>
</dbReference>
<dbReference type="PANTHER" id="PTHR34383">
    <property type="entry name" value="POLYPHOSPHATE:AMP PHOSPHOTRANSFERASE-RELATED"/>
    <property type="match status" value="1"/>
</dbReference>
<accession>A0A7L4UPL8</accession>
<proteinExistence type="inferred from homology"/>
<keyword evidence="3" id="KW-0418">Kinase</keyword>
<dbReference type="InterPro" id="IPR022300">
    <property type="entry name" value="PPK2-rel_1"/>
</dbReference>
<dbReference type="Gene3D" id="3.40.50.300">
    <property type="entry name" value="P-loop containing nucleotide triphosphate hydrolases"/>
    <property type="match status" value="1"/>
</dbReference>
<dbReference type="EMBL" id="QENZ01000004">
    <property type="protein sequence ID" value="PVX50827.1"/>
    <property type="molecule type" value="Genomic_DNA"/>
</dbReference>
<dbReference type="InterPro" id="IPR027417">
    <property type="entry name" value="P-loop_NTPase"/>
</dbReference>
<dbReference type="InterPro" id="IPR016898">
    <property type="entry name" value="Polyphosphate_phosphotransfera"/>
</dbReference>